<proteinExistence type="predicted"/>
<keyword evidence="4" id="KW-1185">Reference proteome</keyword>
<dbReference type="PANTHER" id="PTHR47572:SF4">
    <property type="entry name" value="LACTONASE DRP35"/>
    <property type="match status" value="1"/>
</dbReference>
<accession>A0A5B0G1U5</accession>
<dbReference type="PANTHER" id="PTHR47572">
    <property type="entry name" value="LIPOPROTEIN-RELATED"/>
    <property type="match status" value="1"/>
</dbReference>
<dbReference type="AlphaFoldDB" id="A0A5B0G1U5"/>
<comment type="caution">
    <text evidence="3">The sequence shown here is derived from an EMBL/GenBank/DDBJ whole genome shotgun (WGS) entry which is preliminary data.</text>
</comment>
<protein>
    <submittedName>
        <fullName evidence="3">Gluconolaconase</fullName>
    </submittedName>
</protein>
<evidence type="ECO:0000259" key="2">
    <source>
        <dbReference type="Pfam" id="PF08450"/>
    </source>
</evidence>
<dbReference type="InterPro" id="IPR051262">
    <property type="entry name" value="SMP-30/CGR1_Lactonase"/>
</dbReference>
<dbReference type="EMBL" id="VTUZ01000087">
    <property type="protein sequence ID" value="KAA0997443.1"/>
    <property type="molecule type" value="Genomic_DNA"/>
</dbReference>
<reference evidence="3 4" key="1">
    <citation type="submission" date="2019-08" db="EMBL/GenBank/DDBJ databases">
        <title>Paraburkholderia sp. DCY113.</title>
        <authorList>
            <person name="Kang J."/>
        </authorList>
    </citation>
    <scope>NUCLEOTIDE SEQUENCE [LARGE SCALE GENOMIC DNA]</scope>
    <source>
        <strain evidence="3 4">DCY113</strain>
    </source>
</reference>
<dbReference type="GO" id="GO:0016787">
    <property type="term" value="F:hydrolase activity"/>
    <property type="evidence" value="ECO:0007669"/>
    <property type="project" value="UniProtKB-KW"/>
</dbReference>
<evidence type="ECO:0000313" key="3">
    <source>
        <dbReference type="EMBL" id="KAA0997443.1"/>
    </source>
</evidence>
<gene>
    <name evidence="3" type="ORF">FVF58_49375</name>
</gene>
<dbReference type="Proteomes" id="UP000325273">
    <property type="component" value="Unassembled WGS sequence"/>
</dbReference>
<evidence type="ECO:0000256" key="1">
    <source>
        <dbReference type="ARBA" id="ARBA00022801"/>
    </source>
</evidence>
<dbReference type="InterPro" id="IPR011042">
    <property type="entry name" value="6-blade_b-propeller_TolB-like"/>
</dbReference>
<dbReference type="Pfam" id="PF08450">
    <property type="entry name" value="SGL"/>
    <property type="match status" value="1"/>
</dbReference>
<keyword evidence="1" id="KW-0378">Hydrolase</keyword>
<evidence type="ECO:0000313" key="4">
    <source>
        <dbReference type="Proteomes" id="UP000325273"/>
    </source>
</evidence>
<organism evidence="3 4">
    <name type="scientific">Paraburkholderia panacisoli</name>
    <dbReference type="NCBI Taxonomy" id="2603818"/>
    <lineage>
        <taxon>Bacteria</taxon>
        <taxon>Pseudomonadati</taxon>
        <taxon>Pseudomonadota</taxon>
        <taxon>Betaproteobacteria</taxon>
        <taxon>Burkholderiales</taxon>
        <taxon>Burkholderiaceae</taxon>
        <taxon>Paraburkholderia</taxon>
    </lineage>
</organism>
<dbReference type="Gene3D" id="2.120.10.30">
    <property type="entry name" value="TolB, C-terminal domain"/>
    <property type="match status" value="3"/>
</dbReference>
<feature type="domain" description="SMP-30/Gluconolactonase/LRE-like region" evidence="2">
    <location>
        <begin position="181"/>
        <end position="263"/>
    </location>
</feature>
<dbReference type="InterPro" id="IPR013658">
    <property type="entry name" value="SGL"/>
</dbReference>
<dbReference type="SUPFAM" id="SSF63829">
    <property type="entry name" value="Calcium-dependent phosphotriesterase"/>
    <property type="match status" value="1"/>
</dbReference>
<name>A0A5B0G1U5_9BURK</name>
<sequence>MLTLLMLLATPLAAKAWERGKVETFATLPPGEEHPEGITIDREGNVYVVTVAVNKPKTSEGTLNVFDPDGKHLRTVQIKGSSRLLLDVGFNPRTGKLLVVDYQAAKVLSVDPNTGVSSVFMTVTGKNPGLDGMTFDAAGNVYVTDAHQGMIWKIGPGGGEGLVWVKSPLLSPTRPAPRIGANGLAFNNERTALFVANTANDTIVKIPVTGSTLEPGTPEVFVNRAGGGPDGLIIDEHDNIWTACNQSNEILVLEPTQGRVIAKLGDFGGIDRDGAPVGFLWSNSLVFHGEDVLVTNLSLDLGAVISQNERTIDGPWAHQVKRHTIAKIKKRIPEGPDLDLAARQQDPVALLH</sequence>